<evidence type="ECO:0000256" key="1">
    <source>
        <dbReference type="SAM" id="MobiDB-lite"/>
    </source>
</evidence>
<dbReference type="HOGENOM" id="CLU_1069742_0_0_1"/>
<dbReference type="Proteomes" id="UP000030703">
    <property type="component" value="Unassembled WGS sequence"/>
</dbReference>
<name>X0A5Q5_FUSOX</name>
<reference evidence="2" key="2">
    <citation type="submission" date="2012-05" db="EMBL/GenBank/DDBJ databases">
        <title>Annotation of the Genome Sequence of Fusarium oxysporum f. sp. melonis 26406.</title>
        <authorList>
            <consortium name="The Broad Institute Genomics Platform"/>
            <person name="Ma L.-J."/>
            <person name="Corby-Kistler H."/>
            <person name="Broz K."/>
            <person name="Gale L.R."/>
            <person name="Jonkers W."/>
            <person name="O'Donnell K."/>
            <person name="Ploetz R."/>
            <person name="Steinberg C."/>
            <person name="Schwartz D.C."/>
            <person name="VanEtten H."/>
            <person name="Zhou S."/>
            <person name="Young S.K."/>
            <person name="Zeng Q."/>
            <person name="Gargeya S."/>
            <person name="Fitzgerald M."/>
            <person name="Abouelleil A."/>
            <person name="Alvarado L."/>
            <person name="Chapman S.B."/>
            <person name="Gainer-Dewar J."/>
            <person name="Goldberg J."/>
            <person name="Griggs A."/>
            <person name="Gujja S."/>
            <person name="Hansen M."/>
            <person name="Howarth C."/>
            <person name="Imamovic A."/>
            <person name="Ireland A."/>
            <person name="Larimer J."/>
            <person name="McCowan C."/>
            <person name="Murphy C."/>
            <person name="Pearson M."/>
            <person name="Poon T.W."/>
            <person name="Priest M."/>
            <person name="Roberts A."/>
            <person name="Saif S."/>
            <person name="Shea T."/>
            <person name="Sykes S."/>
            <person name="Wortman J."/>
            <person name="Nusbaum C."/>
            <person name="Birren B."/>
        </authorList>
    </citation>
    <scope>NUCLEOTIDE SEQUENCE</scope>
    <source>
        <strain evidence="2">26406</strain>
    </source>
</reference>
<gene>
    <name evidence="2" type="ORF">FOMG_06763</name>
</gene>
<organism evidence="2">
    <name type="scientific">Fusarium oxysporum f. sp. melonis 26406</name>
    <dbReference type="NCBI Taxonomy" id="1089452"/>
    <lineage>
        <taxon>Eukaryota</taxon>
        <taxon>Fungi</taxon>
        <taxon>Dikarya</taxon>
        <taxon>Ascomycota</taxon>
        <taxon>Pezizomycotina</taxon>
        <taxon>Sordariomycetes</taxon>
        <taxon>Hypocreomycetidae</taxon>
        <taxon>Hypocreales</taxon>
        <taxon>Nectriaceae</taxon>
        <taxon>Fusarium</taxon>
        <taxon>Fusarium oxysporum species complex</taxon>
    </lineage>
</organism>
<evidence type="ECO:0000313" key="2">
    <source>
        <dbReference type="EMBL" id="EXK39474.1"/>
    </source>
</evidence>
<dbReference type="EMBL" id="JH659332">
    <property type="protein sequence ID" value="EXK39474.1"/>
    <property type="molecule type" value="Genomic_DNA"/>
</dbReference>
<dbReference type="VEuPathDB" id="FungiDB:FOMG_06763"/>
<feature type="region of interest" description="Disordered" evidence="1">
    <location>
        <begin position="140"/>
        <end position="159"/>
    </location>
</feature>
<accession>X0A5Q5</accession>
<reference evidence="2" key="1">
    <citation type="submission" date="2012-04" db="EMBL/GenBank/DDBJ databases">
        <title>The Genome Sequence of Fusarium oxysporum melonis.</title>
        <authorList>
            <consortium name="The Broad Institute Genome Sequencing Platform"/>
            <person name="Ma L.-J."/>
            <person name="Gale L.R."/>
            <person name="Schwartz D.C."/>
            <person name="Zhou S."/>
            <person name="Corby-Kistler H."/>
            <person name="Young S.K."/>
            <person name="Zeng Q."/>
            <person name="Gargeya S."/>
            <person name="Fitzgerald M."/>
            <person name="Haas B."/>
            <person name="Abouelleil A."/>
            <person name="Alvarado L."/>
            <person name="Arachchi H.M."/>
            <person name="Berlin A."/>
            <person name="Brown A."/>
            <person name="Chapman S.B."/>
            <person name="Chen Z."/>
            <person name="Dunbar C."/>
            <person name="Freedman E."/>
            <person name="Gearin G."/>
            <person name="Goldberg J."/>
            <person name="Griggs A."/>
            <person name="Gujja S."/>
            <person name="Heiman D."/>
            <person name="Howarth C."/>
            <person name="Larson L."/>
            <person name="Lui A."/>
            <person name="MacDonald P.J.P."/>
            <person name="Montmayeur A."/>
            <person name="Murphy C."/>
            <person name="Neiman D."/>
            <person name="Pearson M."/>
            <person name="Priest M."/>
            <person name="Roberts A."/>
            <person name="Saif S."/>
            <person name="Shea T."/>
            <person name="Shenoy N."/>
            <person name="Sisk P."/>
            <person name="Stolte C."/>
            <person name="Sykes S."/>
            <person name="Wortman J."/>
            <person name="Nusbaum C."/>
            <person name="Birren B."/>
        </authorList>
    </citation>
    <scope>NUCLEOTIDE SEQUENCE</scope>
    <source>
        <strain evidence="2">26406</strain>
    </source>
</reference>
<proteinExistence type="predicted"/>
<sequence>MLIHTKDLNFIQPVLEEYCLKIQAVATNSCTFLQQPFIEPPPPRVGSSKGQAFTTVTVQPTGWPSGPDSLVSTHAPKRLRRSLPFPTPLSSQSPSIIHLPQLLHPQSWVVFVYPPAAAATSHALARLTLLSVSASKRSSTHLANKADSPGRPSQHTTVSLQLSPPLAVFVDQRSTTAKSLHDASRVILGDGHSDHQRRRSTILNLDVEPTFQDQGAGGEPPQLQLALISIRLFQHDFLRLRLALNPPNATDDAASPRSTL</sequence>
<dbReference type="AlphaFoldDB" id="X0A5Q5"/>
<protein>
    <submittedName>
        <fullName evidence="2">Uncharacterized protein</fullName>
    </submittedName>
</protein>